<feature type="region of interest" description="Disordered" evidence="1">
    <location>
        <begin position="48"/>
        <end position="232"/>
    </location>
</feature>
<dbReference type="InterPro" id="IPR011050">
    <property type="entry name" value="Pectin_lyase_fold/virulence"/>
</dbReference>
<evidence type="ECO:0000313" key="4">
    <source>
        <dbReference type="EMBL" id="MEQ2369928.1"/>
    </source>
</evidence>
<dbReference type="Pfam" id="PF05048">
    <property type="entry name" value="NosD"/>
    <property type="match status" value="1"/>
</dbReference>
<gene>
    <name evidence="4" type="ORF">WMO28_03050</name>
</gene>
<reference evidence="4 5" key="1">
    <citation type="submission" date="2024-03" db="EMBL/GenBank/DDBJ databases">
        <title>Human intestinal bacterial collection.</title>
        <authorList>
            <person name="Pauvert C."/>
            <person name="Hitch T.C.A."/>
            <person name="Clavel T."/>
        </authorList>
    </citation>
    <scope>NUCLEOTIDE SEQUENCE [LARGE SCALE GENOMIC DNA]</scope>
    <source>
        <strain evidence="4 5">CLA-JM-H16</strain>
    </source>
</reference>
<feature type="compositionally biased region" description="Polar residues" evidence="1">
    <location>
        <begin position="184"/>
        <end position="209"/>
    </location>
</feature>
<accession>A0ABV1BBB7</accession>
<dbReference type="Gene3D" id="2.160.20.10">
    <property type="entry name" value="Single-stranded right-handed beta-helix, Pectin lyase-like"/>
    <property type="match status" value="2"/>
</dbReference>
<feature type="compositionally biased region" description="Polar residues" evidence="1">
    <location>
        <begin position="84"/>
        <end position="99"/>
    </location>
</feature>
<feature type="compositionally biased region" description="Acidic residues" evidence="1">
    <location>
        <begin position="106"/>
        <end position="123"/>
    </location>
</feature>
<keyword evidence="5" id="KW-1185">Reference proteome</keyword>
<feature type="domain" description="Periplasmic copper-binding protein NosD beta helix" evidence="3">
    <location>
        <begin position="659"/>
        <end position="788"/>
    </location>
</feature>
<dbReference type="RefSeq" id="WP_349056019.1">
    <property type="nucleotide sequence ID" value="NZ_JBBMEJ010000002.1"/>
</dbReference>
<evidence type="ECO:0000256" key="2">
    <source>
        <dbReference type="SAM" id="SignalP"/>
    </source>
</evidence>
<proteinExistence type="predicted"/>
<evidence type="ECO:0000259" key="3">
    <source>
        <dbReference type="Pfam" id="PF05048"/>
    </source>
</evidence>
<dbReference type="InterPro" id="IPR007742">
    <property type="entry name" value="NosD_dom"/>
</dbReference>
<dbReference type="InterPro" id="IPR012334">
    <property type="entry name" value="Pectin_lyas_fold"/>
</dbReference>
<dbReference type="NCBIfam" id="TIGR03804">
    <property type="entry name" value="para_beta_helix"/>
    <property type="match status" value="1"/>
</dbReference>
<feature type="compositionally biased region" description="Acidic residues" evidence="1">
    <location>
        <begin position="55"/>
        <end position="68"/>
    </location>
</feature>
<dbReference type="SUPFAM" id="SSF51126">
    <property type="entry name" value="Pectin lyase-like"/>
    <property type="match status" value="2"/>
</dbReference>
<evidence type="ECO:0000256" key="1">
    <source>
        <dbReference type="SAM" id="MobiDB-lite"/>
    </source>
</evidence>
<keyword evidence="2" id="KW-0732">Signal</keyword>
<comment type="caution">
    <text evidence="4">The sequence shown here is derived from an EMBL/GenBank/DDBJ whole genome shotgun (WGS) entry which is preliminary data.</text>
</comment>
<feature type="compositionally biased region" description="Acidic residues" evidence="1">
    <location>
        <begin position="138"/>
        <end position="148"/>
    </location>
</feature>
<dbReference type="InterPro" id="IPR006626">
    <property type="entry name" value="PbH1"/>
</dbReference>
<feature type="chain" id="PRO_5045453422" evidence="2">
    <location>
        <begin position="23"/>
        <end position="884"/>
    </location>
</feature>
<name>A0ABV1BBB7_9FIRM</name>
<dbReference type="SMART" id="SM00710">
    <property type="entry name" value="PbH1"/>
    <property type="match status" value="12"/>
</dbReference>
<organism evidence="4 5">
    <name type="scientific">Blautia aquisgranensis</name>
    <dbReference type="NCBI Taxonomy" id="3133153"/>
    <lineage>
        <taxon>Bacteria</taxon>
        <taxon>Bacillati</taxon>
        <taxon>Bacillota</taxon>
        <taxon>Clostridia</taxon>
        <taxon>Lachnospirales</taxon>
        <taxon>Lachnospiraceae</taxon>
        <taxon>Blautia</taxon>
    </lineage>
</organism>
<sequence>MNKKIAAGLLAAILGVTGISMPAAVEGASANSTHSLIDPLDAIRIQNASEKQQENIEEEENMPAEEPDPLVFDNSGAVVPASAATWTENSENQEETGVQSVGEAVTQDEEDVFSDGNENEAVDGLDSSWTETSNKDGEPEEVEFEDEASAGNVSGTEENPDNENDLLTSQSDEVEELQPEENKNASADENTVQELTQEPEQESGTSAQQELPREDFSAGETENFSDGSAAEGKQGKYQTVTLKIKNGQDITAPLNTLFLELKDKATDETPYKIIVPPGSYKLTGTLCMYSNMYLYAQGATITKTSVNKHILLRLGNTLESEGGYAGYRNVVIEGGTWNFNYQVVENKDEPGGFVGFCIGHASNVTIKNATFLNNLKSHFLEFGGVKNARVTGCTFRGYYKNYVNGGQECIQIDCCTDEGNVFPQYQPYDGSTCEDFVINGNTFQDVFAGVGTHSMMSGKTYKRISVTNNVFRDVKKRCIEFLNYEDSVAENNVMVNVGTGVDVSAANLKNTHKTSGYNGGPDTKMNRGIRVTGNSINLSKTTSIGGYSWVCCGIKIAGCYNMNTSAGIIPKGIYAVKGITVKNNQISGYGNGIRMTRAELGVLCNNQVRVKKTTAFSNFGISTEDSRGTTIQKNKVSGSANVGIYIYDGVFGKGSGRKNSISGNMVSSVDGDGIYLQTIAASSTAEKNTVKATGGSGIRVRSGKNVSVFSNSVSSNKNHGIKIEYTTGGIRAKSNRTFSNGKSGILVWKSKATEITGNRAEKNKGNGIYAYSSVIQAMKTNTFIGNAGTQAIYAKNCKGFTSVNRPSCKTITTRSTIIWGSASGNKSVTAYAQRSGKLTRLNVASVDKKKQFAIKIKKQKKKTVIRIVSKDKYGNTVSVSYTVK</sequence>
<dbReference type="Proteomes" id="UP001473063">
    <property type="component" value="Unassembled WGS sequence"/>
</dbReference>
<evidence type="ECO:0000313" key="5">
    <source>
        <dbReference type="Proteomes" id="UP001473063"/>
    </source>
</evidence>
<dbReference type="EMBL" id="JBBMEJ010000002">
    <property type="protein sequence ID" value="MEQ2369928.1"/>
    <property type="molecule type" value="Genomic_DNA"/>
</dbReference>
<dbReference type="InterPro" id="IPR022441">
    <property type="entry name" value="Para_beta_helix_rpt-2"/>
</dbReference>
<protein>
    <submittedName>
        <fullName evidence="4">Right-handed parallel beta-helix repeat-containing protein</fullName>
    </submittedName>
</protein>
<feature type="signal peptide" evidence="2">
    <location>
        <begin position="1"/>
        <end position="22"/>
    </location>
</feature>